<accession>A0A4Y2EKA9</accession>
<dbReference type="Proteomes" id="UP000499080">
    <property type="component" value="Unassembled WGS sequence"/>
</dbReference>
<dbReference type="EMBL" id="BGPR01246737">
    <property type="protein sequence ID" value="GBM28598.1"/>
    <property type="molecule type" value="Genomic_DNA"/>
</dbReference>
<reference evidence="2 3" key="1">
    <citation type="journal article" date="2019" name="Sci. Rep.">
        <title>Orb-weaving spider Araneus ventricosus genome elucidates the spidroin gene catalogue.</title>
        <authorList>
            <person name="Kono N."/>
            <person name="Nakamura H."/>
            <person name="Ohtoshi R."/>
            <person name="Moran D.A.P."/>
            <person name="Shinohara A."/>
            <person name="Yoshida Y."/>
            <person name="Fujiwara M."/>
            <person name="Mori M."/>
            <person name="Tomita M."/>
            <person name="Arakawa K."/>
        </authorList>
    </citation>
    <scope>NUCLEOTIDE SEQUENCE [LARGE SCALE GENOMIC DNA]</scope>
</reference>
<evidence type="ECO:0000313" key="1">
    <source>
        <dbReference type="EMBL" id="GBM28581.1"/>
    </source>
</evidence>
<organism evidence="2 3">
    <name type="scientific">Araneus ventricosus</name>
    <name type="common">Orbweaver spider</name>
    <name type="synonym">Epeira ventricosa</name>
    <dbReference type="NCBI Taxonomy" id="182803"/>
    <lineage>
        <taxon>Eukaryota</taxon>
        <taxon>Metazoa</taxon>
        <taxon>Ecdysozoa</taxon>
        <taxon>Arthropoda</taxon>
        <taxon>Chelicerata</taxon>
        <taxon>Arachnida</taxon>
        <taxon>Araneae</taxon>
        <taxon>Araneomorphae</taxon>
        <taxon>Entelegynae</taxon>
        <taxon>Araneoidea</taxon>
        <taxon>Araneidae</taxon>
        <taxon>Araneus</taxon>
    </lineage>
</organism>
<name>A0A4Y2EKA9_ARAVE</name>
<proteinExistence type="predicted"/>
<evidence type="ECO:0000313" key="3">
    <source>
        <dbReference type="Proteomes" id="UP000499080"/>
    </source>
</evidence>
<dbReference type="EMBL" id="BGPR01246733">
    <property type="protein sequence ID" value="GBM28581.1"/>
    <property type="molecule type" value="Genomic_DNA"/>
</dbReference>
<comment type="caution">
    <text evidence="2">The sequence shown here is derived from an EMBL/GenBank/DDBJ whole genome shotgun (WGS) entry which is preliminary data.</text>
</comment>
<dbReference type="AlphaFoldDB" id="A0A4Y2EKA9"/>
<gene>
    <name evidence="1" type="ORF">AVEN_71763_1</name>
    <name evidence="2" type="ORF">AVEN_81514_1</name>
</gene>
<keyword evidence="3" id="KW-1185">Reference proteome</keyword>
<evidence type="ECO:0000313" key="2">
    <source>
        <dbReference type="EMBL" id="GBM28598.1"/>
    </source>
</evidence>
<sequence>MSNRGCPRKNHDGRYLSIAGGVQPLLGSLESCMRSNEAEFYGLLFPEGYTRGVFTRRPAVCLSVISAHGAEDIDFGLEIDEMLFYSLMSLGSS</sequence>
<protein>
    <submittedName>
        <fullName evidence="2">Uncharacterized protein</fullName>
    </submittedName>
</protein>